<feature type="region of interest" description="Disordered" evidence="2">
    <location>
        <begin position="384"/>
        <end position="415"/>
    </location>
</feature>
<keyword evidence="1" id="KW-0175">Coiled coil</keyword>
<evidence type="ECO:0000313" key="4">
    <source>
        <dbReference type="Proteomes" id="UP000694568"/>
    </source>
</evidence>
<feature type="compositionally biased region" description="Low complexity" evidence="2">
    <location>
        <begin position="135"/>
        <end position="148"/>
    </location>
</feature>
<gene>
    <name evidence="3" type="primary">LOC116041965</name>
</gene>
<feature type="region of interest" description="Disordered" evidence="2">
    <location>
        <begin position="131"/>
        <end position="192"/>
    </location>
</feature>
<feature type="region of interest" description="Disordered" evidence="2">
    <location>
        <begin position="283"/>
        <end position="306"/>
    </location>
</feature>
<feature type="region of interest" description="Disordered" evidence="2">
    <location>
        <begin position="534"/>
        <end position="559"/>
    </location>
</feature>
<feature type="compositionally biased region" description="Basic and acidic residues" evidence="2">
    <location>
        <begin position="534"/>
        <end position="552"/>
    </location>
</feature>
<proteinExistence type="predicted"/>
<feature type="compositionally biased region" description="Polar residues" evidence="2">
    <location>
        <begin position="31"/>
        <end position="46"/>
    </location>
</feature>
<dbReference type="PANTHER" id="PTHR46657">
    <property type="entry name" value="CENTROSOMAL PROTEIN OF 128 KDA"/>
    <property type="match status" value="1"/>
</dbReference>
<evidence type="ECO:0000256" key="1">
    <source>
        <dbReference type="SAM" id="Coils"/>
    </source>
</evidence>
<feature type="coiled-coil region" evidence="1">
    <location>
        <begin position="942"/>
        <end position="976"/>
    </location>
</feature>
<dbReference type="Ensembl" id="ENSSLUT00000028935.1">
    <property type="protein sequence ID" value="ENSSLUP00000028033.1"/>
    <property type="gene ID" value="ENSSLUG00000012660.1"/>
</dbReference>
<dbReference type="PANTHER" id="PTHR46657:SF1">
    <property type="entry name" value="CENTROSOMAL PROTEIN OF 128 KDA"/>
    <property type="match status" value="1"/>
</dbReference>
<feature type="coiled-coil region" evidence="1">
    <location>
        <begin position="773"/>
        <end position="845"/>
    </location>
</feature>
<evidence type="ECO:0000313" key="3">
    <source>
        <dbReference type="Ensembl" id="ENSSLUP00000028033.1"/>
    </source>
</evidence>
<name>A0A8C9YSE6_SANLU</name>
<feature type="compositionally biased region" description="Polar residues" evidence="2">
    <location>
        <begin position="1067"/>
        <end position="1082"/>
    </location>
</feature>
<organism evidence="3 4">
    <name type="scientific">Sander lucioperca</name>
    <name type="common">Pike-perch</name>
    <name type="synonym">Perca lucioperca</name>
    <dbReference type="NCBI Taxonomy" id="283035"/>
    <lineage>
        <taxon>Eukaryota</taxon>
        <taxon>Metazoa</taxon>
        <taxon>Chordata</taxon>
        <taxon>Craniata</taxon>
        <taxon>Vertebrata</taxon>
        <taxon>Euteleostomi</taxon>
        <taxon>Actinopterygii</taxon>
        <taxon>Neopterygii</taxon>
        <taxon>Teleostei</taxon>
        <taxon>Neoteleostei</taxon>
        <taxon>Acanthomorphata</taxon>
        <taxon>Eupercaria</taxon>
        <taxon>Perciformes</taxon>
        <taxon>Percoidei</taxon>
        <taxon>Percidae</taxon>
        <taxon>Luciopercinae</taxon>
        <taxon>Sander</taxon>
    </lineage>
</organism>
<feature type="region of interest" description="Disordered" evidence="2">
    <location>
        <begin position="1067"/>
        <end position="1106"/>
    </location>
</feature>
<keyword evidence="4" id="KW-1185">Reference proteome</keyword>
<dbReference type="AlphaFoldDB" id="A0A8C9YSE6"/>
<dbReference type="GeneTree" id="ENSGT00390000007020"/>
<dbReference type="GO" id="GO:0005814">
    <property type="term" value="C:centriole"/>
    <property type="evidence" value="ECO:0007669"/>
    <property type="project" value="TreeGrafter"/>
</dbReference>
<feature type="compositionally biased region" description="Basic and acidic residues" evidence="2">
    <location>
        <begin position="283"/>
        <end position="298"/>
    </location>
</feature>
<reference evidence="3" key="2">
    <citation type="submission" date="2025-09" db="UniProtKB">
        <authorList>
            <consortium name="Ensembl"/>
        </authorList>
    </citation>
    <scope>IDENTIFICATION</scope>
</reference>
<accession>A0A8C9YSE6</accession>
<dbReference type="Proteomes" id="UP000694568">
    <property type="component" value="Unplaced"/>
</dbReference>
<reference evidence="3" key="1">
    <citation type="submission" date="2025-08" db="UniProtKB">
        <authorList>
            <consortium name="Ensembl"/>
        </authorList>
    </citation>
    <scope>IDENTIFICATION</scope>
</reference>
<sequence length="1106" mass="128843">MTFPLAMTKVSCAKKAKNQPFFRRLHRKPALSQTMDTSSESDSYNRTRVHRPRGREAHRRSGRDRGSGSGSDGRPVNISEKISTLASTLQDTSRNLTKVDRMLGQYREHTDDQAEAMTLLRETLEESISQLQTQRVSRSNEARSASASTLHTSDLEACSGSDDQRFYPTSPLKDYTSAPGRRRRSQSAGVRFKDASLKGEDIHALHQSLRDLRCDQHRMSDDLDREILRRNRYLRGAAKSEHQKQSDIDTRRAMESLTEHMTTSPRQASVSSRVERRLHELEREMRTEQSGAERERRPSQRVAVSDELQETLERRQVQAHEREEAVTVRLLKADREKSKMEQELERARRLLEQSEQSRESLVQQVEDMRGELLRTRKEKTELQRVRLETSQPAAQPHGNHTDREEGRGGLRRPDRLDLEKEVAELRAQLRTASVLSEVEELTRTLDRKEKERVTLSVQVEELSSDLARREQQQLRMLEQLREIQSRGQTEKRETEALLQESARSRDELKARAQEAVRQWRAKCRRLQRELEEERAQAQVHTDKASQAAREKQSSQAQLKALSQQTEAARRELAEILGRLAQREEQLHRKDVELSETRQRQLSLEQEIREVREASAALEEETQRLADVQARLKEENHRLKERADTQARHCQRDQDTQAELQAALKQMTSAHAQLVQRLAEEQSSKKELQKSCVELQAKLTAAQEERAALGQQLQLQREVHQKELDNTKAMMEGSGTKRYREVHDMLKLCRQERDDIQAHLTEVKADAASDRELCGALRIKLDRMKDECDKLAAQLSTKDEAHTLLHRKYQLLKQELDDKVRLVERRRDSESELVKLEEKVLRMEAEQEAVLTTIGEELDAACRSLARNGEDKLQAISQKPGLVKDPHRWLAETKTKIRWLCEEVRECNTREQRLRKQQQQTRDQLKAFRQSRDSEQTALLQRLDQQEKLLHSLDTEKRELLERSRRKEEEMSSFQDRVLDLEMNTRVALDHLESIPEKQCLMDNFKDLEESQRQREMLEQRYTKYKEIVWDLQHQLDESKRRIQEYRDEKLDTTSRSLRLAALSSSIKGPSTFLSSSLRSDTLSPHKHLTSSDLDDSLFNRAKPLAD</sequence>
<feature type="coiled-coil region" evidence="1">
    <location>
        <begin position="415"/>
        <end position="465"/>
    </location>
</feature>
<feature type="compositionally biased region" description="Basic residues" evidence="2">
    <location>
        <begin position="47"/>
        <end position="62"/>
    </location>
</feature>
<dbReference type="InterPro" id="IPR026652">
    <property type="entry name" value="CEP128"/>
</dbReference>
<feature type="coiled-coil region" evidence="1">
    <location>
        <begin position="670"/>
        <end position="711"/>
    </location>
</feature>
<protein>
    <submittedName>
        <fullName evidence="3">Centrosomal protein 128</fullName>
    </submittedName>
</protein>
<feature type="region of interest" description="Disordered" evidence="2">
    <location>
        <begin position="21"/>
        <end position="78"/>
    </location>
</feature>
<evidence type="ECO:0000256" key="2">
    <source>
        <dbReference type="SAM" id="MobiDB-lite"/>
    </source>
</evidence>
<dbReference type="GO" id="GO:0000922">
    <property type="term" value="C:spindle pole"/>
    <property type="evidence" value="ECO:0007669"/>
    <property type="project" value="TreeGrafter"/>
</dbReference>
<feature type="coiled-coil region" evidence="1">
    <location>
        <begin position="1000"/>
        <end position="1055"/>
    </location>
</feature>
<feature type="compositionally biased region" description="Basic and acidic residues" evidence="2">
    <location>
        <begin position="399"/>
        <end position="415"/>
    </location>
</feature>